<feature type="domain" description="Peptidase M48" evidence="12">
    <location>
        <begin position="102"/>
        <end position="325"/>
    </location>
</feature>
<dbReference type="InterPro" id="IPR001915">
    <property type="entry name" value="Peptidase_M48"/>
</dbReference>
<dbReference type="InterPro" id="IPR050083">
    <property type="entry name" value="HtpX_protease"/>
</dbReference>
<keyword evidence="1" id="KW-1003">Cell membrane</keyword>
<dbReference type="KEGG" id="ctes:O987_23075"/>
<evidence type="ECO:0000313" key="14">
    <source>
        <dbReference type="Proteomes" id="UP000028782"/>
    </source>
</evidence>
<dbReference type="GO" id="GO:0004222">
    <property type="term" value="F:metalloendopeptidase activity"/>
    <property type="evidence" value="ECO:0007669"/>
    <property type="project" value="InterPro"/>
</dbReference>
<dbReference type="RefSeq" id="WP_003052036.1">
    <property type="nucleotide sequence ID" value="NZ_CP006704.1"/>
</dbReference>
<dbReference type="PANTHER" id="PTHR43221">
    <property type="entry name" value="PROTEASE HTPX"/>
    <property type="match status" value="1"/>
</dbReference>
<evidence type="ECO:0000256" key="3">
    <source>
        <dbReference type="ARBA" id="ARBA00022692"/>
    </source>
</evidence>
<proteinExistence type="inferred from homology"/>
<evidence type="ECO:0000256" key="10">
    <source>
        <dbReference type="RuleBase" id="RU003983"/>
    </source>
</evidence>
<gene>
    <name evidence="13" type="ORF">O987_23075</name>
</gene>
<sequence>MRFWERQREARRSTRWLLLVFGLCVLAVVASVHLGLMLAWWLGTLAFGGWDYPTGFATVNIGVTLLLVLGGCWIELDQLRHGGRKLAQRVGAREARPGSSLAEQQLCNIVHEMCIAAHWPAPQVAVLARTEAINAFAAGWDAQDAVIAVTQGALDQLSREEMQGLVAHELSHLREGDTRLNMQLAGMVYGLELIHNFGQSLRERDSILTQWFGLFIQAAGFVGWLGGQLLKAAVSRQREYLADARAVQWTRSKDGLGGVLRKVLTQRELAEEQYGSWEQDTRSHQGLDKRIVQHMLLAETPHASRIEDWLESHPTVPERIRRIYGRDMRPLPLPLNTVPQGR</sequence>
<dbReference type="Proteomes" id="UP000028782">
    <property type="component" value="Chromosome"/>
</dbReference>
<keyword evidence="6 10" id="KW-0862">Zinc</keyword>
<dbReference type="Gene3D" id="3.30.2010.10">
    <property type="entry name" value="Metalloproteases ('zincins'), catalytic domain"/>
    <property type="match status" value="1"/>
</dbReference>
<evidence type="ECO:0000256" key="7">
    <source>
        <dbReference type="ARBA" id="ARBA00022989"/>
    </source>
</evidence>
<dbReference type="Pfam" id="PF01435">
    <property type="entry name" value="Peptidase_M48"/>
    <property type="match status" value="1"/>
</dbReference>
<evidence type="ECO:0000256" key="6">
    <source>
        <dbReference type="ARBA" id="ARBA00022833"/>
    </source>
</evidence>
<keyword evidence="5 10" id="KW-0378">Hydrolase</keyword>
<protein>
    <submittedName>
        <fullName evidence="13">Peptidase M48</fullName>
    </submittedName>
</protein>
<keyword evidence="8 10" id="KW-0482">Metalloprotease</keyword>
<dbReference type="HOGENOM" id="CLU_042266_2_2_4"/>
<dbReference type="GO" id="GO:0046872">
    <property type="term" value="F:metal ion binding"/>
    <property type="evidence" value="ECO:0007669"/>
    <property type="project" value="UniProtKB-KW"/>
</dbReference>
<dbReference type="EMBL" id="CP006704">
    <property type="protein sequence ID" value="AIJ48699.1"/>
    <property type="molecule type" value="Genomic_DNA"/>
</dbReference>
<keyword evidence="2 10" id="KW-0645">Protease</keyword>
<comment type="cofactor">
    <cofactor evidence="10">
        <name>Zn(2+)</name>
        <dbReference type="ChEBI" id="CHEBI:29105"/>
    </cofactor>
    <text evidence="10">Binds 1 zinc ion per subunit.</text>
</comment>
<evidence type="ECO:0000256" key="4">
    <source>
        <dbReference type="ARBA" id="ARBA00022723"/>
    </source>
</evidence>
<evidence type="ECO:0000256" key="9">
    <source>
        <dbReference type="ARBA" id="ARBA00023136"/>
    </source>
</evidence>
<keyword evidence="4" id="KW-0479">Metal-binding</keyword>
<reference evidence="13 14" key="1">
    <citation type="journal article" date="2014" name="Genome Announc.">
        <title>Complete Genome Sequence of Polychlorinated Biphenyl Degrader Comamonas testosteroni TK102 (NBRC 109938).</title>
        <authorList>
            <person name="Fukuda K."/>
            <person name="Hosoyama A."/>
            <person name="Tsuchikane K."/>
            <person name="Ohji S."/>
            <person name="Yamazoe A."/>
            <person name="Fujita N."/>
            <person name="Shintani M."/>
            <person name="Kimbara K."/>
        </authorList>
    </citation>
    <scope>NUCLEOTIDE SEQUENCE [LARGE SCALE GENOMIC DNA]</scope>
    <source>
        <strain evidence="13">TK102</strain>
    </source>
</reference>
<evidence type="ECO:0000313" key="13">
    <source>
        <dbReference type="EMBL" id="AIJ48699.1"/>
    </source>
</evidence>
<dbReference type="AlphaFoldDB" id="A0A076PPE2"/>
<evidence type="ECO:0000259" key="12">
    <source>
        <dbReference type="Pfam" id="PF01435"/>
    </source>
</evidence>
<evidence type="ECO:0000256" key="1">
    <source>
        <dbReference type="ARBA" id="ARBA00022475"/>
    </source>
</evidence>
<feature type="transmembrane region" description="Helical" evidence="11">
    <location>
        <begin position="54"/>
        <end position="76"/>
    </location>
</feature>
<dbReference type="GO" id="GO:0006508">
    <property type="term" value="P:proteolysis"/>
    <property type="evidence" value="ECO:0007669"/>
    <property type="project" value="UniProtKB-KW"/>
</dbReference>
<organism evidence="13 14">
    <name type="scientific">Comamonas testosteroni TK102</name>
    <dbReference type="NCBI Taxonomy" id="1392005"/>
    <lineage>
        <taxon>Bacteria</taxon>
        <taxon>Pseudomonadati</taxon>
        <taxon>Pseudomonadota</taxon>
        <taxon>Betaproteobacteria</taxon>
        <taxon>Burkholderiales</taxon>
        <taxon>Comamonadaceae</taxon>
        <taxon>Comamonas</taxon>
    </lineage>
</organism>
<evidence type="ECO:0000256" key="5">
    <source>
        <dbReference type="ARBA" id="ARBA00022801"/>
    </source>
</evidence>
<feature type="transmembrane region" description="Helical" evidence="11">
    <location>
        <begin position="16"/>
        <end position="42"/>
    </location>
</feature>
<accession>A0A076PPE2</accession>
<keyword evidence="7 11" id="KW-1133">Transmembrane helix</keyword>
<name>A0A076PPE2_COMTE</name>
<dbReference type="PANTHER" id="PTHR43221:SF2">
    <property type="entry name" value="PROTEASE HTPX HOMOLOG"/>
    <property type="match status" value="1"/>
</dbReference>
<keyword evidence="3 11" id="KW-0812">Transmembrane</keyword>
<comment type="similarity">
    <text evidence="10">Belongs to the peptidase M48 family.</text>
</comment>
<evidence type="ECO:0000256" key="2">
    <source>
        <dbReference type="ARBA" id="ARBA00022670"/>
    </source>
</evidence>
<evidence type="ECO:0000256" key="8">
    <source>
        <dbReference type="ARBA" id="ARBA00023049"/>
    </source>
</evidence>
<evidence type="ECO:0000256" key="11">
    <source>
        <dbReference type="SAM" id="Phobius"/>
    </source>
</evidence>
<keyword evidence="9 11" id="KW-0472">Membrane</keyword>